<dbReference type="EMBL" id="CM017620">
    <property type="protein sequence ID" value="TYH98571.1"/>
    <property type="molecule type" value="Genomic_DNA"/>
</dbReference>
<proteinExistence type="predicted"/>
<dbReference type="Proteomes" id="UP000322667">
    <property type="component" value="Chromosome A11"/>
</dbReference>
<dbReference type="AlphaFoldDB" id="A0A5D2N3Q3"/>
<feature type="transmembrane region" description="Helical" evidence="1">
    <location>
        <begin position="36"/>
        <end position="55"/>
    </location>
</feature>
<evidence type="ECO:0000313" key="2">
    <source>
        <dbReference type="EMBL" id="TYH98571.1"/>
    </source>
</evidence>
<gene>
    <name evidence="2" type="ORF">ES332_A11G006100v1</name>
</gene>
<reference evidence="2 3" key="1">
    <citation type="submission" date="2019-07" db="EMBL/GenBank/DDBJ databases">
        <title>WGS assembly of Gossypium tomentosum.</title>
        <authorList>
            <person name="Chen Z.J."/>
            <person name="Sreedasyam A."/>
            <person name="Ando A."/>
            <person name="Song Q."/>
            <person name="De L."/>
            <person name="Hulse-Kemp A."/>
            <person name="Ding M."/>
            <person name="Ye W."/>
            <person name="Kirkbride R."/>
            <person name="Jenkins J."/>
            <person name="Plott C."/>
            <person name="Lovell J."/>
            <person name="Lin Y.-M."/>
            <person name="Vaughn R."/>
            <person name="Liu B."/>
            <person name="Li W."/>
            <person name="Simpson S."/>
            <person name="Scheffler B."/>
            <person name="Saski C."/>
            <person name="Grover C."/>
            <person name="Hu G."/>
            <person name="Conover J."/>
            <person name="Carlson J."/>
            <person name="Shu S."/>
            <person name="Boston L."/>
            <person name="Williams M."/>
            <person name="Peterson D."/>
            <person name="Mcgee K."/>
            <person name="Jones D."/>
            <person name="Wendel J."/>
            <person name="Stelly D."/>
            <person name="Grimwood J."/>
            <person name="Schmutz J."/>
        </authorList>
    </citation>
    <scope>NUCLEOTIDE SEQUENCE [LARGE SCALE GENOMIC DNA]</scope>
    <source>
        <strain evidence="2">7179.01</strain>
    </source>
</reference>
<sequence length="108" mass="12466">MFKSMYAFVKKIPPIQSKSTWLYSRTKKEIEKNTKISLVSLCLLFCCAVFVFMQIRGRTWRHERCWGVQRSCVEAYGAAGWGLAAAQEVETLGFLFLKHFGPFGPMQF</sequence>
<accession>A0A5D2N3Q3</accession>
<protein>
    <submittedName>
        <fullName evidence="2">Uncharacterized protein</fullName>
    </submittedName>
</protein>
<evidence type="ECO:0000313" key="3">
    <source>
        <dbReference type="Proteomes" id="UP000322667"/>
    </source>
</evidence>
<keyword evidence="3" id="KW-1185">Reference proteome</keyword>
<evidence type="ECO:0000256" key="1">
    <source>
        <dbReference type="SAM" id="Phobius"/>
    </source>
</evidence>
<keyword evidence="1" id="KW-0472">Membrane</keyword>
<keyword evidence="1" id="KW-0812">Transmembrane</keyword>
<organism evidence="2 3">
    <name type="scientific">Gossypium tomentosum</name>
    <name type="common">Hawaiian cotton</name>
    <name type="synonym">Gossypium sandvicense</name>
    <dbReference type="NCBI Taxonomy" id="34277"/>
    <lineage>
        <taxon>Eukaryota</taxon>
        <taxon>Viridiplantae</taxon>
        <taxon>Streptophyta</taxon>
        <taxon>Embryophyta</taxon>
        <taxon>Tracheophyta</taxon>
        <taxon>Spermatophyta</taxon>
        <taxon>Magnoliopsida</taxon>
        <taxon>eudicotyledons</taxon>
        <taxon>Gunneridae</taxon>
        <taxon>Pentapetalae</taxon>
        <taxon>rosids</taxon>
        <taxon>malvids</taxon>
        <taxon>Malvales</taxon>
        <taxon>Malvaceae</taxon>
        <taxon>Malvoideae</taxon>
        <taxon>Gossypium</taxon>
    </lineage>
</organism>
<name>A0A5D2N3Q3_GOSTO</name>
<keyword evidence="1" id="KW-1133">Transmembrane helix</keyword>